<evidence type="ECO:0000256" key="7">
    <source>
        <dbReference type="ARBA" id="ARBA00022801"/>
    </source>
</evidence>
<comment type="similarity">
    <text evidence="2">Belongs to the endopolyphosphatase PPN1 family.</text>
</comment>
<evidence type="ECO:0000256" key="8">
    <source>
        <dbReference type="ARBA" id="ARBA00022968"/>
    </source>
</evidence>
<comment type="subcellular location">
    <subcellularLocation>
        <location evidence="1">Vacuole membrane</location>
        <topology evidence="1">Single-pass type II membrane protein</topology>
    </subcellularLocation>
</comment>
<evidence type="ECO:0000256" key="1">
    <source>
        <dbReference type="ARBA" id="ARBA00004576"/>
    </source>
</evidence>
<dbReference type="PANTHER" id="PTHR10340:SF55">
    <property type="entry name" value="ENDOPOLYPHOSPHATASE"/>
    <property type="match status" value="1"/>
</dbReference>
<evidence type="ECO:0000256" key="2">
    <source>
        <dbReference type="ARBA" id="ARBA00010399"/>
    </source>
</evidence>
<feature type="compositionally biased region" description="Basic residues" evidence="12">
    <location>
        <begin position="419"/>
        <end position="443"/>
    </location>
</feature>
<evidence type="ECO:0000256" key="5">
    <source>
        <dbReference type="ARBA" id="ARBA00022554"/>
    </source>
</evidence>
<dbReference type="GO" id="GO:0000298">
    <property type="term" value="F:endopolyphosphatase activity"/>
    <property type="evidence" value="ECO:0007669"/>
    <property type="project" value="UniProtKB-EC"/>
</dbReference>
<organism evidence="14 15">
    <name type="scientific">Piedraia hortae CBS 480.64</name>
    <dbReference type="NCBI Taxonomy" id="1314780"/>
    <lineage>
        <taxon>Eukaryota</taxon>
        <taxon>Fungi</taxon>
        <taxon>Dikarya</taxon>
        <taxon>Ascomycota</taxon>
        <taxon>Pezizomycotina</taxon>
        <taxon>Dothideomycetes</taxon>
        <taxon>Dothideomycetidae</taxon>
        <taxon>Capnodiales</taxon>
        <taxon>Piedraiaceae</taxon>
        <taxon>Piedraia</taxon>
    </lineage>
</organism>
<protein>
    <recommendedName>
        <fullName evidence="4">Endopolyphosphatase</fullName>
        <ecNumber evidence="3">3.6.1.10</ecNumber>
    </recommendedName>
</protein>
<dbReference type="InterPro" id="IPR004843">
    <property type="entry name" value="Calcineurin-like_PHP"/>
</dbReference>
<dbReference type="GO" id="GO:0005774">
    <property type="term" value="C:vacuolar membrane"/>
    <property type="evidence" value="ECO:0007669"/>
    <property type="project" value="UniProtKB-SubCell"/>
</dbReference>
<evidence type="ECO:0000256" key="11">
    <source>
        <dbReference type="ARBA" id="ARBA00023180"/>
    </source>
</evidence>
<dbReference type="PIRSF" id="PIRSF027093">
    <property type="entry name" value="EndopolyPtase_N1"/>
    <property type="match status" value="1"/>
</dbReference>
<dbReference type="GO" id="GO:0006798">
    <property type="term" value="P:polyphosphate catabolic process"/>
    <property type="evidence" value="ECO:0007669"/>
    <property type="project" value="TreeGrafter"/>
</dbReference>
<dbReference type="InterPro" id="IPR012358">
    <property type="entry name" value="EndopolyPtase_N1"/>
</dbReference>
<feature type="non-terminal residue" evidence="14">
    <location>
        <position position="1"/>
    </location>
</feature>
<keyword evidence="7" id="KW-0378">Hydrolase</keyword>
<feature type="non-terminal residue" evidence="14">
    <location>
        <position position="555"/>
    </location>
</feature>
<gene>
    <name evidence="14" type="ORF">K470DRAFT_195912</name>
</gene>
<accession>A0A6A7C6U9</accession>
<evidence type="ECO:0000256" key="6">
    <source>
        <dbReference type="ARBA" id="ARBA00022692"/>
    </source>
</evidence>
<evidence type="ECO:0000256" key="4">
    <source>
        <dbReference type="ARBA" id="ARBA00014458"/>
    </source>
</evidence>
<feature type="domain" description="Calcineurin-like phosphoesterase" evidence="13">
    <location>
        <begin position="27"/>
        <end position="271"/>
    </location>
</feature>
<dbReference type="Proteomes" id="UP000799421">
    <property type="component" value="Unassembled WGS sequence"/>
</dbReference>
<dbReference type="AlphaFoldDB" id="A0A6A7C6U9"/>
<evidence type="ECO:0000313" key="15">
    <source>
        <dbReference type="Proteomes" id="UP000799421"/>
    </source>
</evidence>
<dbReference type="InterPro" id="IPR029052">
    <property type="entry name" value="Metallo-depent_PP-like"/>
</dbReference>
<dbReference type="PANTHER" id="PTHR10340">
    <property type="entry name" value="SPHINGOMYELIN PHOSPHODIESTERASE"/>
    <property type="match status" value="1"/>
</dbReference>
<dbReference type="OrthoDB" id="348678at2759"/>
<evidence type="ECO:0000256" key="12">
    <source>
        <dbReference type="SAM" id="MobiDB-lite"/>
    </source>
</evidence>
<feature type="region of interest" description="Disordered" evidence="12">
    <location>
        <begin position="415"/>
        <end position="458"/>
    </location>
</feature>
<evidence type="ECO:0000313" key="14">
    <source>
        <dbReference type="EMBL" id="KAF2862715.1"/>
    </source>
</evidence>
<evidence type="ECO:0000256" key="9">
    <source>
        <dbReference type="ARBA" id="ARBA00022989"/>
    </source>
</evidence>
<evidence type="ECO:0000256" key="3">
    <source>
        <dbReference type="ARBA" id="ARBA00012459"/>
    </source>
</evidence>
<dbReference type="SUPFAM" id="SSF56300">
    <property type="entry name" value="Metallo-dependent phosphatases"/>
    <property type="match status" value="1"/>
</dbReference>
<keyword evidence="6" id="KW-0812">Transmembrane</keyword>
<keyword evidence="15" id="KW-1185">Reference proteome</keyword>
<evidence type="ECO:0000259" key="13">
    <source>
        <dbReference type="Pfam" id="PF00149"/>
    </source>
</evidence>
<keyword evidence="11" id="KW-0325">Glycoprotein</keyword>
<dbReference type="GO" id="GO:0000324">
    <property type="term" value="C:fungal-type vacuole"/>
    <property type="evidence" value="ECO:0007669"/>
    <property type="project" value="TreeGrafter"/>
</dbReference>
<dbReference type="Pfam" id="PF00149">
    <property type="entry name" value="Metallophos"/>
    <property type="match status" value="1"/>
</dbReference>
<dbReference type="EC" id="3.6.1.10" evidence="3"/>
<dbReference type="GO" id="GO:0004309">
    <property type="term" value="F:exopolyphosphatase activity"/>
    <property type="evidence" value="ECO:0007669"/>
    <property type="project" value="TreeGrafter"/>
</dbReference>
<keyword evidence="9" id="KW-1133">Transmembrane helix</keyword>
<evidence type="ECO:0000256" key="10">
    <source>
        <dbReference type="ARBA" id="ARBA00023136"/>
    </source>
</evidence>
<dbReference type="GO" id="GO:0008081">
    <property type="term" value="F:phosphoric diester hydrolase activity"/>
    <property type="evidence" value="ECO:0007669"/>
    <property type="project" value="TreeGrafter"/>
</dbReference>
<keyword evidence="10" id="KW-0472">Membrane</keyword>
<keyword evidence="8" id="KW-0735">Signal-anchor</keyword>
<keyword evidence="5" id="KW-0926">Vacuole</keyword>
<dbReference type="EMBL" id="MU005964">
    <property type="protein sequence ID" value="KAF2862715.1"/>
    <property type="molecule type" value="Genomic_DNA"/>
</dbReference>
<sequence length="555" mass="64229">AAPTQVPLNENQVQVTKSKNSRKLHGRFLHITDFHPDQFYKVHSKTDGDASCHHGHGSAGRLGSEISDCDSPYSLVNKTFDWIDKNLKNQIDFVVWTGDSARHDNDEKIPRTAKQVISSNEFMISKWTEVFGTHDDDTNPYNDYTIPIIPAIGNNDILPHNIMRRGPSSWTSTYAKMWRSFIPESQDHQFQQGAWFYVEVIPNKLAVFSLNTMYFFEKNGAADGCATPGEAGYRQFEWLRTQLQFLRDRGVKALISGHVPPIRTEAKTLWDETCWQKYTLWMHQFRDIIIGSLYGHNNYDHFILQDTHSLLKDTKRGKVKPSLEGVHSSLSSDYWLSLRDEMSSLPKKPKSLSWPTTAGHDKETLRERKFFHKIGGPWAENFSVSFLGPSVVPVTYPTLRVYEYNTTGLGDLDSLTPTWKRHRKHQKKKKKKKKKKKGRRKYKFTVPNPPEEGKEPGPGYKPQTLTLIGYQQFFANLTEINRGAEFGFQLYYDTRRDAVYGLRDLTVPRVLDLAMRIGRYSPPKNKKDIVRKRNKPWREFITRAYMNTSTPEDIE</sequence>
<name>A0A6A7C6U9_9PEZI</name>
<reference evidence="14" key="1">
    <citation type="journal article" date="2020" name="Stud. Mycol.">
        <title>101 Dothideomycetes genomes: a test case for predicting lifestyles and emergence of pathogens.</title>
        <authorList>
            <person name="Haridas S."/>
            <person name="Albert R."/>
            <person name="Binder M."/>
            <person name="Bloem J."/>
            <person name="Labutti K."/>
            <person name="Salamov A."/>
            <person name="Andreopoulos B."/>
            <person name="Baker S."/>
            <person name="Barry K."/>
            <person name="Bills G."/>
            <person name="Bluhm B."/>
            <person name="Cannon C."/>
            <person name="Castanera R."/>
            <person name="Culley D."/>
            <person name="Daum C."/>
            <person name="Ezra D."/>
            <person name="Gonzalez J."/>
            <person name="Henrissat B."/>
            <person name="Kuo A."/>
            <person name="Liang C."/>
            <person name="Lipzen A."/>
            <person name="Lutzoni F."/>
            <person name="Magnuson J."/>
            <person name="Mondo S."/>
            <person name="Nolan M."/>
            <person name="Ohm R."/>
            <person name="Pangilinan J."/>
            <person name="Park H.-J."/>
            <person name="Ramirez L."/>
            <person name="Alfaro M."/>
            <person name="Sun H."/>
            <person name="Tritt A."/>
            <person name="Yoshinaga Y."/>
            <person name="Zwiers L.-H."/>
            <person name="Turgeon B."/>
            <person name="Goodwin S."/>
            <person name="Spatafora J."/>
            <person name="Crous P."/>
            <person name="Grigoriev I."/>
        </authorList>
    </citation>
    <scope>NUCLEOTIDE SEQUENCE</scope>
    <source>
        <strain evidence="14">CBS 480.64</strain>
    </source>
</reference>
<proteinExistence type="inferred from homology"/>